<dbReference type="InterPro" id="IPR036771">
    <property type="entry name" value="ATPsynth_dsu/esu_N"/>
</dbReference>
<dbReference type="NCBIfam" id="NF001851">
    <property type="entry name" value="PRK00571.2-4"/>
    <property type="match status" value="1"/>
</dbReference>
<evidence type="ECO:0000259" key="12">
    <source>
        <dbReference type="Pfam" id="PF02823"/>
    </source>
</evidence>
<dbReference type="InterPro" id="IPR001469">
    <property type="entry name" value="ATP_synth_F1_dsu/esu"/>
</dbReference>
<evidence type="ECO:0000313" key="13">
    <source>
        <dbReference type="EMBL" id="KPL52535.1"/>
    </source>
</evidence>
<keyword evidence="7 10" id="KW-0472">Membrane</keyword>
<dbReference type="PANTHER" id="PTHR13822:SF10">
    <property type="entry name" value="ATP SYNTHASE EPSILON CHAIN, CHLOROPLASTIC"/>
    <property type="match status" value="1"/>
</dbReference>
<dbReference type="OrthoDB" id="9799969at2"/>
<evidence type="ECO:0000256" key="4">
    <source>
        <dbReference type="ARBA" id="ARBA00022448"/>
    </source>
</evidence>
<dbReference type="Proteomes" id="UP000048984">
    <property type="component" value="Unassembled WGS sequence"/>
</dbReference>
<organism evidence="13 14">
    <name type="scientific">Prosthecodimorpha hirschii</name>
    <dbReference type="NCBI Taxonomy" id="665126"/>
    <lineage>
        <taxon>Bacteria</taxon>
        <taxon>Pseudomonadati</taxon>
        <taxon>Pseudomonadota</taxon>
        <taxon>Alphaproteobacteria</taxon>
        <taxon>Hyphomicrobiales</taxon>
        <taxon>Ancalomicrobiaceae</taxon>
        <taxon>Prosthecodimorpha</taxon>
    </lineage>
</organism>
<name>A0A0P6W0G3_9HYPH</name>
<dbReference type="GO" id="GO:0012505">
    <property type="term" value="C:endomembrane system"/>
    <property type="evidence" value="ECO:0007669"/>
    <property type="project" value="UniProtKB-SubCell"/>
</dbReference>
<keyword evidence="10" id="KW-1003">Cell membrane</keyword>
<dbReference type="PANTHER" id="PTHR13822">
    <property type="entry name" value="ATP SYNTHASE DELTA/EPSILON CHAIN"/>
    <property type="match status" value="1"/>
</dbReference>
<comment type="function">
    <text evidence="1 10">Produces ATP from ADP in the presence of a proton gradient across the membrane.</text>
</comment>
<evidence type="ECO:0000256" key="8">
    <source>
        <dbReference type="ARBA" id="ARBA00023196"/>
    </source>
</evidence>
<dbReference type="RefSeq" id="WP_054358698.1">
    <property type="nucleotide sequence ID" value="NZ_LJYW01000001.1"/>
</dbReference>
<evidence type="ECO:0000256" key="5">
    <source>
        <dbReference type="ARBA" id="ARBA00022781"/>
    </source>
</evidence>
<dbReference type="STRING" id="665126.ABB55_10120"/>
<dbReference type="HAMAP" id="MF_00530">
    <property type="entry name" value="ATP_synth_epsil_bac"/>
    <property type="match status" value="1"/>
</dbReference>
<comment type="similarity">
    <text evidence="3 10 11">Belongs to the ATPase epsilon chain family.</text>
</comment>
<evidence type="ECO:0000256" key="11">
    <source>
        <dbReference type="RuleBase" id="RU003656"/>
    </source>
</evidence>
<keyword evidence="5 10" id="KW-0375">Hydrogen ion transport</keyword>
<sequence length="138" mass="14677">MAEAFKFELVSPERLLVSEEVAQVVVPGSEGQFTMLKGHAPFMTTMRPGVIEVTGQSGTVSRIFVRGGFADASPAGLTVLAEMAVPVQDLKAEQIAREIKNAEEDVADAGSDETKRVAQEKLDQLREVQAALGAPAAH</sequence>
<comment type="subcellular location">
    <subcellularLocation>
        <location evidence="10">Cell membrane</location>
        <topology evidence="10">Peripheral membrane protein</topology>
    </subcellularLocation>
    <subcellularLocation>
        <location evidence="2">Endomembrane system</location>
        <topology evidence="2">Peripheral membrane protein</topology>
    </subcellularLocation>
</comment>
<evidence type="ECO:0000313" key="14">
    <source>
        <dbReference type="Proteomes" id="UP000048984"/>
    </source>
</evidence>
<evidence type="ECO:0000256" key="6">
    <source>
        <dbReference type="ARBA" id="ARBA00023065"/>
    </source>
</evidence>
<dbReference type="EMBL" id="LJYW01000001">
    <property type="protein sequence ID" value="KPL52535.1"/>
    <property type="molecule type" value="Genomic_DNA"/>
</dbReference>
<dbReference type="CDD" id="cd12152">
    <property type="entry name" value="F1-ATPase_delta"/>
    <property type="match status" value="1"/>
</dbReference>
<keyword evidence="4 10" id="KW-0813">Transport</keyword>
<keyword evidence="9 10" id="KW-0066">ATP synthesis</keyword>
<evidence type="ECO:0000256" key="10">
    <source>
        <dbReference type="HAMAP-Rule" id="MF_00530"/>
    </source>
</evidence>
<reference evidence="13 14" key="2">
    <citation type="submission" date="2015-10" db="EMBL/GenBank/DDBJ databases">
        <title>Draft Genome Sequence of Prosthecomicrobium hirschii ATCC 27832.</title>
        <authorList>
            <person name="Daniel J."/>
            <person name="Givan S.A."/>
            <person name="Brun Y.V."/>
            <person name="Brown P.J."/>
        </authorList>
    </citation>
    <scope>NUCLEOTIDE SEQUENCE [LARGE SCALE GENOMIC DNA]</scope>
    <source>
        <strain evidence="13 14">16</strain>
    </source>
</reference>
<dbReference type="Gene3D" id="2.60.15.10">
    <property type="entry name" value="F0F1 ATP synthase delta/epsilon subunit, N-terminal"/>
    <property type="match status" value="1"/>
</dbReference>
<dbReference type="GO" id="GO:0005524">
    <property type="term" value="F:ATP binding"/>
    <property type="evidence" value="ECO:0007669"/>
    <property type="project" value="UniProtKB-UniRule"/>
</dbReference>
<dbReference type="SUPFAM" id="SSF51344">
    <property type="entry name" value="Epsilon subunit of F1F0-ATP synthase N-terminal domain"/>
    <property type="match status" value="1"/>
</dbReference>
<protein>
    <recommendedName>
        <fullName evidence="10">ATP synthase epsilon chain</fullName>
    </recommendedName>
    <alternativeName>
        <fullName evidence="10">ATP synthase F1 sector epsilon subunit</fullName>
    </alternativeName>
    <alternativeName>
        <fullName evidence="10">F-ATPase epsilon subunit</fullName>
    </alternativeName>
</protein>
<gene>
    <name evidence="10" type="primary">atpC</name>
    <name evidence="13" type="ORF">ABB55_10120</name>
</gene>
<comment type="subunit">
    <text evidence="10 11">F-type ATPases have 2 components, CF(1) - the catalytic core - and CF(0) - the membrane proton channel. CF(1) has five subunits: alpha(3), beta(3), gamma(1), delta(1), epsilon(1). CF(0) has three main subunits: a, b and c.</text>
</comment>
<dbReference type="InterPro" id="IPR020546">
    <property type="entry name" value="ATP_synth_F1_dsu/esu_N"/>
</dbReference>
<dbReference type="GO" id="GO:0046933">
    <property type="term" value="F:proton-transporting ATP synthase activity, rotational mechanism"/>
    <property type="evidence" value="ECO:0007669"/>
    <property type="project" value="UniProtKB-UniRule"/>
</dbReference>
<feature type="domain" description="ATP synthase F1 complex delta/epsilon subunit N-terminal" evidence="12">
    <location>
        <begin position="5"/>
        <end position="84"/>
    </location>
</feature>
<keyword evidence="8 10" id="KW-0139">CF(1)</keyword>
<evidence type="ECO:0000256" key="2">
    <source>
        <dbReference type="ARBA" id="ARBA00004184"/>
    </source>
</evidence>
<accession>A0A0P6W0G3</accession>
<evidence type="ECO:0000256" key="1">
    <source>
        <dbReference type="ARBA" id="ARBA00003543"/>
    </source>
</evidence>
<dbReference type="GO" id="GO:0045259">
    <property type="term" value="C:proton-transporting ATP synthase complex"/>
    <property type="evidence" value="ECO:0007669"/>
    <property type="project" value="UniProtKB-KW"/>
</dbReference>
<reference evidence="13 14" key="1">
    <citation type="submission" date="2015-09" db="EMBL/GenBank/DDBJ databases">
        <authorList>
            <person name="Jackson K.R."/>
            <person name="Lunt B.L."/>
            <person name="Fisher J.N.B."/>
            <person name="Gardner A.V."/>
            <person name="Bailey M.E."/>
            <person name="Deus L.M."/>
            <person name="Earl A.S."/>
            <person name="Gibby P.D."/>
            <person name="Hartmann K.A."/>
            <person name="Liu J.E."/>
            <person name="Manci A.M."/>
            <person name="Nielsen D.A."/>
            <person name="Solomon M.B."/>
            <person name="Breakwell D.P."/>
            <person name="Burnett S.H."/>
            <person name="Grose J.H."/>
        </authorList>
    </citation>
    <scope>NUCLEOTIDE SEQUENCE [LARGE SCALE GENOMIC DNA]</scope>
    <source>
        <strain evidence="13 14">16</strain>
    </source>
</reference>
<dbReference type="AlphaFoldDB" id="A0A0P6W0G3"/>
<comment type="caution">
    <text evidence="13">The sequence shown here is derived from an EMBL/GenBank/DDBJ whole genome shotgun (WGS) entry which is preliminary data.</text>
</comment>
<evidence type="ECO:0000256" key="7">
    <source>
        <dbReference type="ARBA" id="ARBA00023136"/>
    </source>
</evidence>
<keyword evidence="14" id="KW-1185">Reference proteome</keyword>
<evidence type="ECO:0000256" key="3">
    <source>
        <dbReference type="ARBA" id="ARBA00005712"/>
    </source>
</evidence>
<proteinExistence type="inferred from homology"/>
<keyword evidence="6 10" id="KW-0406">Ion transport</keyword>
<dbReference type="GO" id="GO:0005886">
    <property type="term" value="C:plasma membrane"/>
    <property type="evidence" value="ECO:0007669"/>
    <property type="project" value="UniProtKB-SubCell"/>
</dbReference>
<dbReference type="NCBIfam" id="TIGR01216">
    <property type="entry name" value="ATP_synt_epsi"/>
    <property type="match status" value="1"/>
</dbReference>
<dbReference type="Pfam" id="PF02823">
    <property type="entry name" value="ATP-synt_DE_N"/>
    <property type="match status" value="1"/>
</dbReference>
<evidence type="ECO:0000256" key="9">
    <source>
        <dbReference type="ARBA" id="ARBA00023310"/>
    </source>
</evidence>